<keyword evidence="2" id="KW-1185">Reference proteome</keyword>
<organism evidence="1 2">
    <name type="scientific">Fusarium redolens</name>
    <dbReference type="NCBI Taxonomy" id="48865"/>
    <lineage>
        <taxon>Eukaryota</taxon>
        <taxon>Fungi</taxon>
        <taxon>Dikarya</taxon>
        <taxon>Ascomycota</taxon>
        <taxon>Pezizomycotina</taxon>
        <taxon>Sordariomycetes</taxon>
        <taxon>Hypocreomycetidae</taxon>
        <taxon>Hypocreales</taxon>
        <taxon>Nectriaceae</taxon>
        <taxon>Fusarium</taxon>
        <taxon>Fusarium redolens species complex</taxon>
    </lineage>
</organism>
<sequence>MGPHIVWHWRAYALANGSESHLTPQNRLQHKDRTCLHTSLLYISAISSTLEMTEYSPNDLADVRRHLLQLVSRPLPPFPGPEPDIEQRRTYVEAFLSQCFPRENTEDARKLLCKDATIIAAKPLIQGRITISTVARFAWEVNKVFWDLWFLGLPQQSKPAWPWPRPLVPKYAETLSTVFAKLKQDHDRDGGLDINRMSIPEEGEYPEARSPNESPSIQVLECNGMHYPLPVPTPKRERPFTLVLPTEFDFWTFVWGPDGRDFNKIRERLMEERIEVTWRYEGMVHGSEVVFEYPIDTGKLPEAAHALVVGPVNPRGVDGSELHYNYEPISLEGISRLWADIRTYYLENMAEAQKARGIQTIPPLPEDFKEVQAQNKEERKACGDAITAVLDNNYSNYNPMDACFALRD</sequence>
<dbReference type="GeneID" id="70229456"/>
<dbReference type="OrthoDB" id="5049812at2759"/>
<name>A0A9P9H311_FUSRE</name>
<dbReference type="EMBL" id="JAGMUX010000008">
    <property type="protein sequence ID" value="KAH7250234.1"/>
    <property type="molecule type" value="Genomic_DNA"/>
</dbReference>
<proteinExistence type="predicted"/>
<dbReference type="Proteomes" id="UP000720189">
    <property type="component" value="Unassembled WGS sequence"/>
</dbReference>
<reference evidence="1" key="1">
    <citation type="journal article" date="2021" name="Nat. Commun.">
        <title>Genetic determinants of endophytism in the Arabidopsis root mycobiome.</title>
        <authorList>
            <person name="Mesny F."/>
            <person name="Miyauchi S."/>
            <person name="Thiergart T."/>
            <person name="Pickel B."/>
            <person name="Atanasova L."/>
            <person name="Karlsson M."/>
            <person name="Huettel B."/>
            <person name="Barry K.W."/>
            <person name="Haridas S."/>
            <person name="Chen C."/>
            <person name="Bauer D."/>
            <person name="Andreopoulos W."/>
            <person name="Pangilinan J."/>
            <person name="LaButti K."/>
            <person name="Riley R."/>
            <person name="Lipzen A."/>
            <person name="Clum A."/>
            <person name="Drula E."/>
            <person name="Henrissat B."/>
            <person name="Kohler A."/>
            <person name="Grigoriev I.V."/>
            <person name="Martin F.M."/>
            <person name="Hacquard S."/>
        </authorList>
    </citation>
    <scope>NUCLEOTIDE SEQUENCE</scope>
    <source>
        <strain evidence="1">MPI-CAGE-AT-0023</strain>
    </source>
</reference>
<protein>
    <submittedName>
        <fullName evidence="1">Uncharacterized protein</fullName>
    </submittedName>
</protein>
<gene>
    <name evidence="1" type="ORF">BKA55DRAFT_690466</name>
</gene>
<evidence type="ECO:0000313" key="1">
    <source>
        <dbReference type="EMBL" id="KAH7250234.1"/>
    </source>
</evidence>
<dbReference type="AlphaFoldDB" id="A0A9P9H311"/>
<evidence type="ECO:0000313" key="2">
    <source>
        <dbReference type="Proteomes" id="UP000720189"/>
    </source>
</evidence>
<dbReference type="RefSeq" id="XP_046049553.1">
    <property type="nucleotide sequence ID" value="XM_046199502.1"/>
</dbReference>
<comment type="caution">
    <text evidence="1">The sequence shown here is derived from an EMBL/GenBank/DDBJ whole genome shotgun (WGS) entry which is preliminary data.</text>
</comment>
<accession>A0A9P9H311</accession>